<organism evidence="3 4">
    <name type="scientific">Candidatus Defluviicoccus seviourii</name>
    <dbReference type="NCBI Taxonomy" id="2565273"/>
    <lineage>
        <taxon>Bacteria</taxon>
        <taxon>Pseudomonadati</taxon>
        <taxon>Pseudomonadota</taxon>
        <taxon>Alphaproteobacteria</taxon>
        <taxon>Rhodospirillales</taxon>
        <taxon>Rhodospirillaceae</taxon>
        <taxon>Defluviicoccus</taxon>
    </lineage>
</organism>
<evidence type="ECO:0000256" key="2">
    <source>
        <dbReference type="SAM" id="SignalP"/>
    </source>
</evidence>
<name>A0A564WD20_9PROT</name>
<reference evidence="3" key="1">
    <citation type="submission" date="2018-11" db="EMBL/GenBank/DDBJ databases">
        <authorList>
            <person name="Onetto C."/>
        </authorList>
    </citation>
    <scope>NUCLEOTIDE SEQUENCE [LARGE SCALE GENOMIC DNA]</scope>
</reference>
<evidence type="ECO:0000256" key="1">
    <source>
        <dbReference type="SAM" id="MobiDB-lite"/>
    </source>
</evidence>
<proteinExistence type="predicted"/>
<gene>
    <name evidence="3" type="ORF">DF3PA_120035</name>
</gene>
<dbReference type="Gene3D" id="1.10.287.1490">
    <property type="match status" value="1"/>
</dbReference>
<feature type="signal peptide" evidence="2">
    <location>
        <begin position="1"/>
        <end position="23"/>
    </location>
</feature>
<evidence type="ECO:0008006" key="5">
    <source>
        <dbReference type="Google" id="ProtNLM"/>
    </source>
</evidence>
<dbReference type="AlphaFoldDB" id="A0A564WD20"/>
<evidence type="ECO:0000313" key="4">
    <source>
        <dbReference type="Proteomes" id="UP000326641"/>
    </source>
</evidence>
<comment type="caution">
    <text evidence="3">The sequence shown here is derived from an EMBL/GenBank/DDBJ whole genome shotgun (WGS) entry which is preliminary data.</text>
</comment>
<feature type="chain" id="PRO_5024279759" description="Lipoprotein" evidence="2">
    <location>
        <begin position="24"/>
        <end position="168"/>
    </location>
</feature>
<evidence type="ECO:0000313" key="3">
    <source>
        <dbReference type="EMBL" id="VUX45433.1"/>
    </source>
</evidence>
<dbReference type="PROSITE" id="PS51257">
    <property type="entry name" value="PROKAR_LIPOPROTEIN"/>
    <property type="match status" value="1"/>
</dbReference>
<sequence length="168" mass="18369">MHKNAAIAFSLLAVLALGGCASAGGDCDPARGGLFGGISCDASGGYDRRIAARQEEQAALTKRNAELTQERDAIEAERREVARTLEAKQAERAKAEKQLADVRRKLGAGQQRNRTLQGEAKKLEADIRQNEADVARLKKTDDTKAARLAELKREEERLAKEYDAYTGR</sequence>
<dbReference type="Proteomes" id="UP000326641">
    <property type="component" value="Unassembled WGS sequence"/>
</dbReference>
<keyword evidence="4" id="KW-1185">Reference proteome</keyword>
<dbReference type="EMBL" id="UXAT02000004">
    <property type="protein sequence ID" value="VUX45433.1"/>
    <property type="molecule type" value="Genomic_DNA"/>
</dbReference>
<accession>A0A564WD20</accession>
<feature type="region of interest" description="Disordered" evidence="1">
    <location>
        <begin position="103"/>
        <end position="122"/>
    </location>
</feature>
<keyword evidence="2" id="KW-0732">Signal</keyword>
<protein>
    <recommendedName>
        <fullName evidence="5">Lipoprotein</fullName>
    </recommendedName>
</protein>